<reference evidence="2" key="1">
    <citation type="journal article" date="2019" name="Int. J. Syst. Evol. Microbiol.">
        <title>The Global Catalogue of Microorganisms (GCM) 10K type strain sequencing project: providing services to taxonomists for standard genome sequencing and annotation.</title>
        <authorList>
            <consortium name="The Broad Institute Genomics Platform"/>
            <consortium name="The Broad Institute Genome Sequencing Center for Infectious Disease"/>
            <person name="Wu L."/>
            <person name="Ma J."/>
        </authorList>
    </citation>
    <scope>NUCLEOTIDE SEQUENCE [LARGE SCALE GENOMIC DNA]</scope>
    <source>
        <strain evidence="2">JCM 17336</strain>
    </source>
</reference>
<evidence type="ECO:0000313" key="1">
    <source>
        <dbReference type="EMBL" id="GAA3724405.1"/>
    </source>
</evidence>
<dbReference type="Proteomes" id="UP001501367">
    <property type="component" value="Unassembled WGS sequence"/>
</dbReference>
<dbReference type="EMBL" id="BAABDT010000001">
    <property type="protein sequence ID" value="GAA3724405.1"/>
    <property type="molecule type" value="Genomic_DNA"/>
</dbReference>
<dbReference type="RefSeq" id="WP_198854932.1">
    <property type="nucleotide sequence ID" value="NZ_BAABDT010000001.1"/>
</dbReference>
<protein>
    <recommendedName>
        <fullName evidence="3">Bacteriocin</fullName>
    </recommendedName>
</protein>
<name>A0ABP7EU73_9FLAO</name>
<sequence>MKKRLKKIPGLKTENGLLVGGFASLDVSQMNKIRGGKQAPESNVVCDNKGNCNGDNGACTNASC</sequence>
<keyword evidence="2" id="KW-1185">Reference proteome</keyword>
<gene>
    <name evidence="1" type="ORF">GCM10022422_01790</name>
</gene>
<comment type="caution">
    <text evidence="1">The sequence shown here is derived from an EMBL/GenBank/DDBJ whole genome shotgun (WGS) entry which is preliminary data.</text>
</comment>
<evidence type="ECO:0000313" key="2">
    <source>
        <dbReference type="Proteomes" id="UP001501367"/>
    </source>
</evidence>
<evidence type="ECO:0008006" key="3">
    <source>
        <dbReference type="Google" id="ProtNLM"/>
    </source>
</evidence>
<accession>A0ABP7EU73</accession>
<proteinExistence type="predicted"/>
<organism evidence="1 2">
    <name type="scientific">Flavobacterium ginsengisoli</name>
    <dbReference type="NCBI Taxonomy" id="871694"/>
    <lineage>
        <taxon>Bacteria</taxon>
        <taxon>Pseudomonadati</taxon>
        <taxon>Bacteroidota</taxon>
        <taxon>Flavobacteriia</taxon>
        <taxon>Flavobacteriales</taxon>
        <taxon>Flavobacteriaceae</taxon>
        <taxon>Flavobacterium</taxon>
    </lineage>
</organism>